<proteinExistence type="inferred from homology"/>
<comment type="function">
    <text evidence="1 9">Catalyzes the synthesis of GMP from XMP.</text>
</comment>
<dbReference type="FunFam" id="3.40.50.880:FF:000001">
    <property type="entry name" value="GMP synthase [glutamine-hydrolyzing]"/>
    <property type="match status" value="1"/>
</dbReference>
<evidence type="ECO:0000256" key="10">
    <source>
        <dbReference type="PROSITE-ProRule" id="PRU00886"/>
    </source>
</evidence>
<dbReference type="EC" id="6.3.5.2" evidence="9"/>
<evidence type="ECO:0000256" key="2">
    <source>
        <dbReference type="ARBA" id="ARBA00005153"/>
    </source>
</evidence>
<dbReference type="InterPro" id="IPR001674">
    <property type="entry name" value="GMP_synth_C"/>
</dbReference>
<keyword evidence="5 9" id="KW-0332">GMP biosynthesis</keyword>
<evidence type="ECO:0000313" key="13">
    <source>
        <dbReference type="Proteomes" id="UP000037685"/>
    </source>
</evidence>
<evidence type="ECO:0000313" key="12">
    <source>
        <dbReference type="EMBL" id="KOX89012.1"/>
    </source>
</evidence>
<dbReference type="CDD" id="cd01997">
    <property type="entry name" value="GMP_synthase_C"/>
    <property type="match status" value="1"/>
</dbReference>
<dbReference type="NCBIfam" id="NF000848">
    <property type="entry name" value="PRK00074.1"/>
    <property type="match status" value="1"/>
</dbReference>
<feature type="active site" evidence="9">
    <location>
        <position position="164"/>
    </location>
</feature>
<keyword evidence="8 9" id="KW-0315">Glutamine amidotransferase</keyword>
<dbReference type="PRINTS" id="PR00096">
    <property type="entry name" value="GATASE"/>
</dbReference>
<dbReference type="InterPro" id="IPR014729">
    <property type="entry name" value="Rossmann-like_a/b/a_fold"/>
</dbReference>
<dbReference type="UniPathway" id="UPA00189">
    <property type="reaction ID" value="UER00296"/>
</dbReference>
<dbReference type="Gene3D" id="3.40.50.620">
    <property type="entry name" value="HUPs"/>
    <property type="match status" value="1"/>
</dbReference>
<comment type="caution">
    <text evidence="12">The sequence shown here is derived from an EMBL/GenBank/DDBJ whole genome shotgun (WGS) entry which is preliminary data.</text>
</comment>
<dbReference type="InterPro" id="IPR004739">
    <property type="entry name" value="GMP_synth_GATase"/>
</dbReference>
<keyword evidence="3 9" id="KW-0436">Ligase</keyword>
<dbReference type="NCBIfam" id="TIGR00884">
    <property type="entry name" value="guaA_Cterm"/>
    <property type="match status" value="1"/>
</dbReference>
<accession>A0A0M9AC74</accession>
<dbReference type="PROSITE" id="PS51273">
    <property type="entry name" value="GATASE_TYPE_1"/>
    <property type="match status" value="1"/>
</dbReference>
<dbReference type="PATRIC" id="fig|271.14.peg.244"/>
<evidence type="ECO:0000256" key="8">
    <source>
        <dbReference type="ARBA" id="ARBA00022962"/>
    </source>
</evidence>
<feature type="binding site" evidence="10">
    <location>
        <begin position="217"/>
        <end position="223"/>
    </location>
    <ligand>
        <name>ATP</name>
        <dbReference type="ChEBI" id="CHEBI:30616"/>
    </ligand>
</feature>
<evidence type="ECO:0000256" key="9">
    <source>
        <dbReference type="HAMAP-Rule" id="MF_00344"/>
    </source>
</evidence>
<dbReference type="InterPro" id="IPR017926">
    <property type="entry name" value="GATASE"/>
</dbReference>
<dbReference type="Proteomes" id="UP000037685">
    <property type="component" value="Unassembled WGS sequence"/>
</dbReference>
<dbReference type="PRINTS" id="PR00097">
    <property type="entry name" value="ANTSNTHASEII"/>
</dbReference>
<protein>
    <recommendedName>
        <fullName evidence="9">GMP synthase [glutamine-hydrolyzing]</fullName>
        <ecNumber evidence="9">6.3.5.2</ecNumber>
    </recommendedName>
    <alternativeName>
        <fullName evidence="9">GMP synthetase</fullName>
    </alternativeName>
    <alternativeName>
        <fullName evidence="9">Glutamine amidotransferase</fullName>
    </alternativeName>
</protein>
<dbReference type="SUPFAM" id="SSF52317">
    <property type="entry name" value="Class I glutamine amidotransferase-like"/>
    <property type="match status" value="1"/>
</dbReference>
<dbReference type="GO" id="GO:0003921">
    <property type="term" value="F:GMP synthase activity"/>
    <property type="evidence" value="ECO:0007669"/>
    <property type="project" value="InterPro"/>
</dbReference>
<dbReference type="RefSeq" id="WP_053766943.1">
    <property type="nucleotide sequence ID" value="NZ_LHCI01000106.1"/>
</dbReference>
<dbReference type="AlphaFoldDB" id="A0A0M9AC74"/>
<gene>
    <name evidence="9 12" type="primary">guaA</name>
    <name evidence="12" type="ORF">BVI061214_00155</name>
</gene>
<dbReference type="PRINTS" id="PR00099">
    <property type="entry name" value="CPSGATASE"/>
</dbReference>
<dbReference type="Gene3D" id="3.30.300.10">
    <property type="match status" value="1"/>
</dbReference>
<dbReference type="GO" id="GO:0005829">
    <property type="term" value="C:cytosol"/>
    <property type="evidence" value="ECO:0007669"/>
    <property type="project" value="TreeGrafter"/>
</dbReference>
<dbReference type="InterPro" id="IPR029062">
    <property type="entry name" value="Class_I_gatase-like"/>
</dbReference>
<dbReference type="PANTHER" id="PTHR11922">
    <property type="entry name" value="GMP SYNTHASE-RELATED"/>
    <property type="match status" value="1"/>
</dbReference>
<evidence type="ECO:0000259" key="11">
    <source>
        <dbReference type="PROSITE" id="PS51553"/>
    </source>
</evidence>
<dbReference type="SUPFAM" id="SSF54810">
    <property type="entry name" value="GMP synthetase C-terminal dimerisation domain"/>
    <property type="match status" value="1"/>
</dbReference>
<dbReference type="GO" id="GO:0005524">
    <property type="term" value="F:ATP binding"/>
    <property type="evidence" value="ECO:0007669"/>
    <property type="project" value="UniProtKB-UniRule"/>
</dbReference>
<dbReference type="Pfam" id="PF00117">
    <property type="entry name" value="GATase"/>
    <property type="match status" value="1"/>
</dbReference>
<feature type="domain" description="GMPS ATP-PPase" evidence="11">
    <location>
        <begin position="190"/>
        <end position="378"/>
    </location>
</feature>
<keyword evidence="7 9" id="KW-0067">ATP-binding</keyword>
<dbReference type="Pfam" id="PF00958">
    <property type="entry name" value="GMP_synt_C"/>
    <property type="match status" value="1"/>
</dbReference>
<name>A0A0M9AC74_THEAQ</name>
<dbReference type="InterPro" id="IPR025777">
    <property type="entry name" value="GMPS_ATP_PPase_dom"/>
</dbReference>
<dbReference type="PROSITE" id="PS51553">
    <property type="entry name" value="GMPS_ATP_PPASE"/>
    <property type="match status" value="1"/>
</dbReference>
<feature type="active site" evidence="9">
    <location>
        <position position="166"/>
    </location>
</feature>
<evidence type="ECO:0000256" key="3">
    <source>
        <dbReference type="ARBA" id="ARBA00022598"/>
    </source>
</evidence>
<dbReference type="EMBL" id="LHCI01000106">
    <property type="protein sequence ID" value="KOX89012.1"/>
    <property type="molecule type" value="Genomic_DNA"/>
</dbReference>
<keyword evidence="6 9" id="KW-0658">Purine biosynthesis</keyword>
<evidence type="ECO:0000256" key="7">
    <source>
        <dbReference type="ARBA" id="ARBA00022840"/>
    </source>
</evidence>
<evidence type="ECO:0000256" key="4">
    <source>
        <dbReference type="ARBA" id="ARBA00022741"/>
    </source>
</evidence>
<comment type="subunit">
    <text evidence="9">Homodimer.</text>
</comment>
<feature type="active site" description="Nucleophile" evidence="9">
    <location>
        <position position="78"/>
    </location>
</feature>
<dbReference type="NCBIfam" id="TIGR00888">
    <property type="entry name" value="guaA_Nterm"/>
    <property type="match status" value="1"/>
</dbReference>
<comment type="catalytic activity">
    <reaction evidence="9">
        <text>XMP + L-glutamine + ATP + H2O = GMP + L-glutamate + AMP + diphosphate + 2 H(+)</text>
        <dbReference type="Rhea" id="RHEA:11680"/>
        <dbReference type="ChEBI" id="CHEBI:15377"/>
        <dbReference type="ChEBI" id="CHEBI:15378"/>
        <dbReference type="ChEBI" id="CHEBI:29985"/>
        <dbReference type="ChEBI" id="CHEBI:30616"/>
        <dbReference type="ChEBI" id="CHEBI:33019"/>
        <dbReference type="ChEBI" id="CHEBI:57464"/>
        <dbReference type="ChEBI" id="CHEBI:58115"/>
        <dbReference type="ChEBI" id="CHEBI:58359"/>
        <dbReference type="ChEBI" id="CHEBI:456215"/>
        <dbReference type="EC" id="6.3.5.2"/>
    </reaction>
</comment>
<reference evidence="12 13" key="1">
    <citation type="submission" date="2015-07" db="EMBL/GenBank/DDBJ databases">
        <authorList>
            <person name="Noorani M."/>
        </authorList>
    </citation>
    <scope>NUCLEOTIDE SEQUENCE [LARGE SCALE GENOMIC DNA]</scope>
    <source>
        <strain evidence="13">ATCC 25104 / DSM 625 / JCM 10724 / NBRC 103206 / NCIMB 11243 / YT-1</strain>
    </source>
</reference>
<dbReference type="InterPro" id="IPR022955">
    <property type="entry name" value="GMP_synthase"/>
</dbReference>
<evidence type="ECO:0000256" key="6">
    <source>
        <dbReference type="ARBA" id="ARBA00022755"/>
    </source>
</evidence>
<dbReference type="CDD" id="cd01742">
    <property type="entry name" value="GATase1_GMP_Synthase"/>
    <property type="match status" value="1"/>
</dbReference>
<organism evidence="12 13">
    <name type="scientific">Thermus aquaticus</name>
    <dbReference type="NCBI Taxonomy" id="271"/>
    <lineage>
        <taxon>Bacteria</taxon>
        <taxon>Thermotogati</taxon>
        <taxon>Deinococcota</taxon>
        <taxon>Deinococci</taxon>
        <taxon>Thermales</taxon>
        <taxon>Thermaceae</taxon>
        <taxon>Thermus</taxon>
    </lineage>
</organism>
<evidence type="ECO:0000256" key="5">
    <source>
        <dbReference type="ARBA" id="ARBA00022749"/>
    </source>
</evidence>
<dbReference type="Gene3D" id="3.40.50.880">
    <property type="match status" value="1"/>
</dbReference>
<evidence type="ECO:0000256" key="1">
    <source>
        <dbReference type="ARBA" id="ARBA00002332"/>
    </source>
</evidence>
<sequence length="503" mass="55502">MVVVLDFGSQYTRLIARRLRELRAFSLILPGTAPLEEVLKHRPEVLILSGGPKSVFEEDAPRPDPRLFAQGLPILGICYGMQLMAQAFGGKVERAGRAEYGKALLTRYSGPLFHGLRGEVQVWMSHSDAVTELPPGWRVAAETEENPVAAIEAEGAPLFGVQFHPEVAHTPKGLQILENFLEVAGVSRDWTPEHVLENLLKEVRERVGSERVLLAVSGGVDSSTLALLLARAGVDHLAVFVDHGLLRLGEREEVEGALRALGVNLLVVEAKDRFLKALKGVEDPEAKRQVIGRAFVEVFSQVARERGPFRFLAQGTLYPDVIESAGGHGAAKIKSHHNVGGLPEDLAFELLEPFRLLFKDEVRELALLLGLPDTIRLRHPFPGPGLAVRILGEVTEEGLAVLRRADDIFINLLKEWGLYEKVAQALAVLTPLRSVGVAGDERRYGHVLALRAVTTEDFMTADWARLPLEFLDEAARRITRRVPEIGRVVYDITSKPPATIEWE</sequence>
<keyword evidence="4 9" id="KW-0547">Nucleotide-binding</keyword>
<dbReference type="FunFam" id="3.30.300.10:FF:000002">
    <property type="entry name" value="GMP synthase [glutamine-hydrolyzing]"/>
    <property type="match status" value="1"/>
</dbReference>
<dbReference type="HAMAP" id="MF_00344">
    <property type="entry name" value="GMP_synthase"/>
    <property type="match status" value="1"/>
</dbReference>
<comment type="pathway">
    <text evidence="2 9">Purine metabolism; GMP biosynthesis; GMP from XMP (L-Gln route): step 1/1.</text>
</comment>
<dbReference type="PANTHER" id="PTHR11922:SF2">
    <property type="entry name" value="GMP SYNTHASE [GLUTAMINE-HYDROLYZING]"/>
    <property type="match status" value="1"/>
</dbReference>
<dbReference type="SUPFAM" id="SSF52402">
    <property type="entry name" value="Adenine nucleotide alpha hydrolases-like"/>
    <property type="match status" value="1"/>
</dbReference>